<reference evidence="2 3" key="1">
    <citation type="submission" date="2020-07" db="EMBL/GenBank/DDBJ databases">
        <title>Sequencing the genomes of 1000 actinobacteria strains.</title>
        <authorList>
            <person name="Klenk H.-P."/>
        </authorList>
    </citation>
    <scope>NUCLEOTIDE SEQUENCE [LARGE SCALE GENOMIC DNA]</scope>
    <source>
        <strain evidence="2 3">DSM 104006</strain>
    </source>
</reference>
<dbReference type="Pfam" id="PF19694">
    <property type="entry name" value="DUF6194"/>
    <property type="match status" value="1"/>
</dbReference>
<name>A0A853B1E5_9PSEU</name>
<evidence type="ECO:0000313" key="3">
    <source>
        <dbReference type="Proteomes" id="UP000549616"/>
    </source>
</evidence>
<comment type="caution">
    <text evidence="2">The sequence shown here is derived from an EMBL/GenBank/DDBJ whole genome shotgun (WGS) entry which is preliminary data.</text>
</comment>
<dbReference type="EMBL" id="JACCFK010000001">
    <property type="protein sequence ID" value="NYI88878.1"/>
    <property type="molecule type" value="Genomic_DNA"/>
</dbReference>
<dbReference type="InterPro" id="IPR045676">
    <property type="entry name" value="DUF6194"/>
</dbReference>
<accession>A0A853B1E5</accession>
<dbReference type="Proteomes" id="UP000549616">
    <property type="component" value="Unassembled WGS sequence"/>
</dbReference>
<feature type="domain" description="DUF6194" evidence="1">
    <location>
        <begin position="1"/>
        <end position="96"/>
    </location>
</feature>
<evidence type="ECO:0000313" key="2">
    <source>
        <dbReference type="EMBL" id="NYI88878.1"/>
    </source>
</evidence>
<gene>
    <name evidence="2" type="ORF">HNR02_002201</name>
</gene>
<organism evidence="2 3">
    <name type="scientific">Amycolatopsis endophytica</name>
    <dbReference type="NCBI Taxonomy" id="860233"/>
    <lineage>
        <taxon>Bacteria</taxon>
        <taxon>Bacillati</taxon>
        <taxon>Actinomycetota</taxon>
        <taxon>Actinomycetes</taxon>
        <taxon>Pseudonocardiales</taxon>
        <taxon>Pseudonocardiaceae</taxon>
        <taxon>Amycolatopsis</taxon>
    </lineage>
</organism>
<evidence type="ECO:0000259" key="1">
    <source>
        <dbReference type="Pfam" id="PF19694"/>
    </source>
</evidence>
<keyword evidence="3" id="KW-1185">Reference proteome</keyword>
<protein>
    <recommendedName>
        <fullName evidence="1">DUF6194 domain-containing protein</fullName>
    </recommendedName>
</protein>
<sequence length="104" mass="11974">MPWATLVTHDDPYDSASRLDRDGVFRLNIGLPRDRFAELVEPGREYDVTALDVLLPHPVYGGQHWVCVLNPVRTWPRARGLLDEAYDFAVRKFANADRRRSARP</sequence>
<proteinExistence type="predicted"/>
<dbReference type="AlphaFoldDB" id="A0A853B1E5"/>